<dbReference type="InterPro" id="IPR025447">
    <property type="entry name" value="DUF4192"/>
</dbReference>
<evidence type="ECO:0000313" key="3">
    <source>
        <dbReference type="Proteomes" id="UP000680866"/>
    </source>
</evidence>
<gene>
    <name evidence="2" type="ORF">Prubr_25610</name>
</gene>
<evidence type="ECO:0000256" key="1">
    <source>
        <dbReference type="SAM" id="MobiDB-lite"/>
    </source>
</evidence>
<dbReference type="EMBL" id="AP023359">
    <property type="protein sequence ID" value="BCJ65540.1"/>
    <property type="molecule type" value="Genomic_DNA"/>
</dbReference>
<evidence type="ECO:0000313" key="2">
    <source>
        <dbReference type="EMBL" id="BCJ65540.1"/>
    </source>
</evidence>
<organism evidence="2 3">
    <name type="scientific">Polymorphospora rubra</name>
    <dbReference type="NCBI Taxonomy" id="338584"/>
    <lineage>
        <taxon>Bacteria</taxon>
        <taxon>Bacillati</taxon>
        <taxon>Actinomycetota</taxon>
        <taxon>Actinomycetes</taxon>
        <taxon>Micromonosporales</taxon>
        <taxon>Micromonosporaceae</taxon>
        <taxon>Polymorphospora</taxon>
    </lineage>
</organism>
<protein>
    <recommendedName>
        <fullName evidence="4">DUF4192 domain-containing protein</fullName>
    </recommendedName>
</protein>
<dbReference type="AlphaFoldDB" id="A0A810MY89"/>
<dbReference type="KEGG" id="pry:Prubr_25610"/>
<name>A0A810MY89_9ACTN</name>
<feature type="region of interest" description="Disordered" evidence="1">
    <location>
        <begin position="1"/>
        <end position="32"/>
    </location>
</feature>
<feature type="compositionally biased region" description="Pro residues" evidence="1">
    <location>
        <begin position="1"/>
        <end position="25"/>
    </location>
</feature>
<sequence>MTPMDPPPLPDLPPSPASPPPPPPASASGSCGGLPAAPKLSVRSPADLLAAVPYLLGFHPADSVVVVALRGPKIVFAARGDLPALGTPALARDATARHLALVVVRQQADSAMIVGYGAAARVTPTVELVGMALREAGIQVLEALRLTGDRYWSYLCDAVDCCPAEGTAYDAAITEVAATATFAGQVALPDRAALARQVAPLDGPARESMRQATRRAEERLRELVDAAVPPAAADRVVRTVGEAAVRDAMTRHRDQGRLTDDELAWLTVLLPHLPVRDHAWERIGDDDWQVILWSDVVRRVDPELAAAPASLLAFAAWRAGNGALASVAIDRALRAEPDYSMALLIDEALQLGTPPSMLADWPSARSRPGPRRPARPGRRRIRRRRIGG</sequence>
<keyword evidence="3" id="KW-1185">Reference proteome</keyword>
<dbReference type="Proteomes" id="UP000680866">
    <property type="component" value="Chromosome"/>
</dbReference>
<feature type="region of interest" description="Disordered" evidence="1">
    <location>
        <begin position="357"/>
        <end position="388"/>
    </location>
</feature>
<reference evidence="2" key="1">
    <citation type="submission" date="2020-08" db="EMBL/GenBank/DDBJ databases">
        <title>Whole genome shotgun sequence of Polymorphospora rubra NBRC 101157.</title>
        <authorList>
            <person name="Komaki H."/>
            <person name="Tamura T."/>
        </authorList>
    </citation>
    <scope>NUCLEOTIDE SEQUENCE</scope>
    <source>
        <strain evidence="2">NBRC 101157</strain>
    </source>
</reference>
<evidence type="ECO:0008006" key="4">
    <source>
        <dbReference type="Google" id="ProtNLM"/>
    </source>
</evidence>
<accession>A0A810MY89</accession>
<dbReference type="RefSeq" id="WP_246568608.1">
    <property type="nucleotide sequence ID" value="NZ_AP023359.1"/>
</dbReference>
<dbReference type="Pfam" id="PF13830">
    <property type="entry name" value="DUF4192"/>
    <property type="match status" value="1"/>
</dbReference>
<feature type="compositionally biased region" description="Basic residues" evidence="1">
    <location>
        <begin position="368"/>
        <end position="388"/>
    </location>
</feature>
<proteinExistence type="predicted"/>